<dbReference type="GO" id="GO:0006979">
    <property type="term" value="P:response to oxidative stress"/>
    <property type="evidence" value="ECO:0007669"/>
    <property type="project" value="InterPro"/>
</dbReference>
<keyword evidence="9 11" id="KW-0408">Iron</keyword>
<dbReference type="OrthoDB" id="2113341at2759"/>
<keyword evidence="15" id="KW-1185">Reference proteome</keyword>
<reference evidence="14 15" key="1">
    <citation type="journal article" date="2019" name="Plant Biotechnol. J.">
        <title>The red bayberry genome and genetic basis of sex determination.</title>
        <authorList>
            <person name="Jia H.M."/>
            <person name="Jia H.J."/>
            <person name="Cai Q.L."/>
            <person name="Wang Y."/>
            <person name="Zhao H.B."/>
            <person name="Yang W.F."/>
            <person name="Wang G.Y."/>
            <person name="Li Y.H."/>
            <person name="Zhan D.L."/>
            <person name="Shen Y.T."/>
            <person name="Niu Q.F."/>
            <person name="Chang L."/>
            <person name="Qiu J."/>
            <person name="Zhao L."/>
            <person name="Xie H.B."/>
            <person name="Fu W.Y."/>
            <person name="Jin J."/>
            <person name="Li X.W."/>
            <person name="Jiao Y."/>
            <person name="Zhou C.C."/>
            <person name="Tu T."/>
            <person name="Chai C.Y."/>
            <person name="Gao J.L."/>
            <person name="Fan L.J."/>
            <person name="van de Weg E."/>
            <person name="Wang J.Y."/>
            <person name="Gao Z.S."/>
        </authorList>
    </citation>
    <scope>NUCLEOTIDE SEQUENCE [LARGE SCALE GENOMIC DNA]</scope>
    <source>
        <tissue evidence="14">Leaves</tissue>
    </source>
</reference>
<evidence type="ECO:0000256" key="1">
    <source>
        <dbReference type="ARBA" id="ARBA00000189"/>
    </source>
</evidence>
<keyword evidence="11" id="KW-0106">Calcium</keyword>
<evidence type="ECO:0000256" key="9">
    <source>
        <dbReference type="ARBA" id="ARBA00023004"/>
    </source>
</evidence>
<comment type="catalytic activity">
    <reaction evidence="1">
        <text>2 a phenolic donor + H2O2 = 2 a phenolic radical donor + 2 H2O</text>
        <dbReference type="Rhea" id="RHEA:56136"/>
        <dbReference type="ChEBI" id="CHEBI:15377"/>
        <dbReference type="ChEBI" id="CHEBI:16240"/>
        <dbReference type="ChEBI" id="CHEBI:139520"/>
        <dbReference type="ChEBI" id="CHEBI:139521"/>
        <dbReference type="EC" id="1.11.1.7"/>
    </reaction>
</comment>
<keyword evidence="10 12" id="KW-1015">Disulfide bond</keyword>
<dbReference type="PANTHER" id="PTHR31517:SF17">
    <property type="entry name" value="PEROXIDASE 6"/>
    <property type="match status" value="1"/>
</dbReference>
<dbReference type="AlphaFoldDB" id="A0A6A1V569"/>
<feature type="disulfide bond" evidence="12">
    <location>
        <begin position="66"/>
        <end position="98"/>
    </location>
</feature>
<dbReference type="InterPro" id="IPR019793">
    <property type="entry name" value="Peroxidases_heam-ligand_BS"/>
</dbReference>
<dbReference type="SUPFAM" id="SSF48113">
    <property type="entry name" value="Heme-dependent peroxidases"/>
    <property type="match status" value="1"/>
</dbReference>
<feature type="binding site" evidence="11">
    <location>
        <position position="112"/>
    </location>
    <ligand>
        <name>Ca(2+)</name>
        <dbReference type="ChEBI" id="CHEBI:29108"/>
        <label>2</label>
    </ligand>
</feature>
<dbReference type="Pfam" id="PF00141">
    <property type="entry name" value="peroxidase"/>
    <property type="match status" value="1"/>
</dbReference>
<proteinExistence type="inferred from homology"/>
<evidence type="ECO:0000256" key="2">
    <source>
        <dbReference type="ARBA" id="ARBA00006873"/>
    </source>
</evidence>
<protein>
    <recommendedName>
        <fullName evidence="3">peroxidase</fullName>
        <ecNumber evidence="3">1.11.1.7</ecNumber>
    </recommendedName>
</protein>
<evidence type="ECO:0000256" key="3">
    <source>
        <dbReference type="ARBA" id="ARBA00012313"/>
    </source>
</evidence>
<evidence type="ECO:0000256" key="11">
    <source>
        <dbReference type="PIRSR" id="PIRSR600823-3"/>
    </source>
</evidence>
<evidence type="ECO:0000256" key="6">
    <source>
        <dbReference type="ARBA" id="ARBA00022723"/>
    </source>
</evidence>
<keyword evidence="8" id="KW-0560">Oxidoreductase</keyword>
<gene>
    <name evidence="14" type="ORF">CJ030_MR7G024838</name>
</gene>
<dbReference type="Gene3D" id="1.10.520.10">
    <property type="match status" value="1"/>
</dbReference>
<organism evidence="14 15">
    <name type="scientific">Morella rubra</name>
    <name type="common">Chinese bayberry</name>
    <dbReference type="NCBI Taxonomy" id="262757"/>
    <lineage>
        <taxon>Eukaryota</taxon>
        <taxon>Viridiplantae</taxon>
        <taxon>Streptophyta</taxon>
        <taxon>Embryophyta</taxon>
        <taxon>Tracheophyta</taxon>
        <taxon>Spermatophyta</taxon>
        <taxon>Magnoliopsida</taxon>
        <taxon>eudicotyledons</taxon>
        <taxon>Gunneridae</taxon>
        <taxon>Pentapetalae</taxon>
        <taxon>rosids</taxon>
        <taxon>fabids</taxon>
        <taxon>Fagales</taxon>
        <taxon>Myricaceae</taxon>
        <taxon>Morella</taxon>
    </lineage>
</organism>
<comment type="similarity">
    <text evidence="2">Belongs to the peroxidase family. Ascorbate peroxidase subfamily.</text>
</comment>
<dbReference type="PRINTS" id="PR00461">
    <property type="entry name" value="PLPEROXIDASE"/>
</dbReference>
<evidence type="ECO:0000256" key="5">
    <source>
        <dbReference type="ARBA" id="ARBA00022617"/>
    </source>
</evidence>
<evidence type="ECO:0000256" key="10">
    <source>
        <dbReference type="ARBA" id="ARBA00023157"/>
    </source>
</evidence>
<feature type="binding site" description="axial binding residue" evidence="11">
    <location>
        <position position="59"/>
    </location>
    <ligand>
        <name>heme b</name>
        <dbReference type="ChEBI" id="CHEBI:60344"/>
    </ligand>
    <ligandPart>
        <name>Fe</name>
        <dbReference type="ChEBI" id="CHEBI:18248"/>
    </ligandPart>
</feature>
<evidence type="ECO:0000313" key="14">
    <source>
        <dbReference type="EMBL" id="KAB1207811.1"/>
    </source>
</evidence>
<keyword evidence="4 14" id="KW-0575">Peroxidase</keyword>
<dbReference type="EC" id="1.11.1.7" evidence="3"/>
<name>A0A6A1V569_9ROSI</name>
<dbReference type="GO" id="GO:0046872">
    <property type="term" value="F:metal ion binding"/>
    <property type="evidence" value="ECO:0007669"/>
    <property type="project" value="UniProtKB-KW"/>
</dbReference>
<dbReference type="Proteomes" id="UP000516437">
    <property type="component" value="Chromosome 7"/>
</dbReference>
<dbReference type="FunFam" id="1.10.420.10:FF:000007">
    <property type="entry name" value="Peroxidase"/>
    <property type="match status" value="1"/>
</dbReference>
<evidence type="ECO:0000256" key="7">
    <source>
        <dbReference type="ARBA" id="ARBA00022729"/>
    </source>
</evidence>
<feature type="binding site" evidence="11">
    <location>
        <position position="115"/>
    </location>
    <ligand>
        <name>Ca(2+)</name>
        <dbReference type="ChEBI" id="CHEBI:29108"/>
        <label>2</label>
    </ligand>
</feature>
<feature type="binding site" evidence="11">
    <location>
        <position position="60"/>
    </location>
    <ligand>
        <name>Ca(2+)</name>
        <dbReference type="ChEBI" id="CHEBI:29108"/>
        <label>2</label>
    </ligand>
</feature>
<comment type="cofactor">
    <cofactor evidence="11">
        <name>heme b</name>
        <dbReference type="ChEBI" id="CHEBI:60344"/>
    </cofactor>
    <text evidence="11">Binds 1 heme b (iron(II)-protoporphyrin IX) group per subunit.</text>
</comment>
<dbReference type="PROSITE" id="PS00435">
    <property type="entry name" value="PEROXIDASE_1"/>
    <property type="match status" value="1"/>
</dbReference>
<dbReference type="InterPro" id="IPR010255">
    <property type="entry name" value="Haem_peroxidase_sf"/>
</dbReference>
<evidence type="ECO:0000259" key="13">
    <source>
        <dbReference type="PROSITE" id="PS50873"/>
    </source>
</evidence>
<evidence type="ECO:0000256" key="12">
    <source>
        <dbReference type="PIRSR" id="PIRSR600823-5"/>
    </source>
</evidence>
<feature type="domain" description="Plant heme peroxidase family profile" evidence="13">
    <location>
        <begin position="1"/>
        <end position="192"/>
    </location>
</feature>
<accession>A0A6A1V569</accession>
<dbReference type="PRINTS" id="PR00458">
    <property type="entry name" value="PEROXIDASE"/>
</dbReference>
<dbReference type="InterPro" id="IPR000823">
    <property type="entry name" value="Peroxidase_pln"/>
</dbReference>
<comment type="cofactor">
    <cofactor evidence="11">
        <name>Ca(2+)</name>
        <dbReference type="ChEBI" id="CHEBI:29108"/>
    </cofactor>
    <text evidence="11">Binds 2 calcium ions per subunit.</text>
</comment>
<evidence type="ECO:0000256" key="8">
    <source>
        <dbReference type="ARBA" id="ARBA00023002"/>
    </source>
</evidence>
<dbReference type="GO" id="GO:0140825">
    <property type="term" value="F:lactoperoxidase activity"/>
    <property type="evidence" value="ECO:0007669"/>
    <property type="project" value="UniProtKB-EC"/>
</dbReference>
<dbReference type="Gene3D" id="1.10.420.10">
    <property type="entry name" value="Peroxidase, domain 2"/>
    <property type="match status" value="1"/>
</dbReference>
<comment type="caution">
    <text evidence="14">The sequence shown here is derived from an EMBL/GenBank/DDBJ whole genome shotgun (WGS) entry which is preliminary data.</text>
</comment>
<dbReference type="InterPro" id="IPR002016">
    <property type="entry name" value="Haem_peroxidase"/>
</dbReference>
<sequence>MVGGPTYPVRLGRKDGFVSKAEDVEGNIARPTMPLSQIIAIFASKNLSVQEMVALVGAHTIGFCHCKQFSHRIFNFSKGSEYDPAYNPKFAKGLRKLCANYTKDPGMAAFNDLMTPNKFDNMYYQNLQRGLGLLDSDHALAVDKRTKPYVEMYAANETKFFQDFAHAMEKLSIYKVKTGRKGEVRHKCDAFNSIKP</sequence>
<keyword evidence="7" id="KW-0732">Signal</keyword>
<evidence type="ECO:0000313" key="15">
    <source>
        <dbReference type="Proteomes" id="UP000516437"/>
    </source>
</evidence>
<keyword evidence="5" id="KW-0349">Heme</keyword>
<keyword evidence="6 11" id="KW-0479">Metal-binding</keyword>
<dbReference type="PROSITE" id="PS50873">
    <property type="entry name" value="PEROXIDASE_4"/>
    <property type="match status" value="1"/>
</dbReference>
<evidence type="ECO:0000256" key="4">
    <source>
        <dbReference type="ARBA" id="ARBA00022559"/>
    </source>
</evidence>
<dbReference type="PANTHER" id="PTHR31517">
    <property type="match status" value="1"/>
</dbReference>
<feature type="binding site" evidence="11">
    <location>
        <position position="120"/>
    </location>
    <ligand>
        <name>Ca(2+)</name>
        <dbReference type="ChEBI" id="CHEBI:29108"/>
        <label>2</label>
    </ligand>
</feature>
<dbReference type="GO" id="GO:0020037">
    <property type="term" value="F:heme binding"/>
    <property type="evidence" value="ECO:0007669"/>
    <property type="project" value="InterPro"/>
</dbReference>
<dbReference type="EMBL" id="RXIC02000025">
    <property type="protein sequence ID" value="KAB1207811.1"/>
    <property type="molecule type" value="Genomic_DNA"/>
</dbReference>